<reference evidence="11 12" key="1">
    <citation type="submission" date="2021-08" db="EMBL/GenBank/DDBJ databases">
        <title>Draft Genome Sequence of Phanerochaete sordida strain YK-624.</title>
        <authorList>
            <person name="Mori T."/>
            <person name="Dohra H."/>
            <person name="Suzuki T."/>
            <person name="Kawagishi H."/>
            <person name="Hirai H."/>
        </authorList>
    </citation>
    <scope>NUCLEOTIDE SEQUENCE [LARGE SCALE GENOMIC DNA]</scope>
    <source>
        <strain evidence="11 12">YK-624</strain>
    </source>
</reference>
<dbReference type="Pfam" id="PF01485">
    <property type="entry name" value="IBR"/>
    <property type="match status" value="2"/>
</dbReference>
<evidence type="ECO:0000256" key="8">
    <source>
        <dbReference type="ARBA" id="ARBA00022833"/>
    </source>
</evidence>
<keyword evidence="6" id="KW-0863">Zinc-finger</keyword>
<dbReference type="InterPro" id="IPR044066">
    <property type="entry name" value="TRIAD_supradom"/>
</dbReference>
<dbReference type="EMBL" id="BPQB01000003">
    <property type="protein sequence ID" value="GJE85955.1"/>
    <property type="molecule type" value="Genomic_DNA"/>
</dbReference>
<dbReference type="InterPro" id="IPR002867">
    <property type="entry name" value="IBR_dom"/>
</dbReference>
<evidence type="ECO:0000256" key="5">
    <source>
        <dbReference type="ARBA" id="ARBA00022737"/>
    </source>
</evidence>
<dbReference type="EC" id="2.3.2.31" evidence="2"/>
<comment type="catalytic activity">
    <reaction evidence="1">
        <text>[E2 ubiquitin-conjugating enzyme]-S-ubiquitinyl-L-cysteine + [acceptor protein]-L-lysine = [E2 ubiquitin-conjugating enzyme]-L-cysteine + [acceptor protein]-N(6)-ubiquitinyl-L-lysine.</text>
        <dbReference type="EC" id="2.3.2.31"/>
    </reaction>
</comment>
<evidence type="ECO:0000256" key="3">
    <source>
        <dbReference type="ARBA" id="ARBA00022679"/>
    </source>
</evidence>
<evidence type="ECO:0000256" key="4">
    <source>
        <dbReference type="ARBA" id="ARBA00022723"/>
    </source>
</evidence>
<keyword evidence="4" id="KW-0479">Metal-binding</keyword>
<organism evidence="11 12">
    <name type="scientific">Phanerochaete sordida</name>
    <dbReference type="NCBI Taxonomy" id="48140"/>
    <lineage>
        <taxon>Eukaryota</taxon>
        <taxon>Fungi</taxon>
        <taxon>Dikarya</taxon>
        <taxon>Basidiomycota</taxon>
        <taxon>Agaricomycotina</taxon>
        <taxon>Agaricomycetes</taxon>
        <taxon>Polyporales</taxon>
        <taxon>Phanerochaetaceae</taxon>
        <taxon>Phanerochaete</taxon>
    </lineage>
</organism>
<dbReference type="SMART" id="SM00647">
    <property type="entry name" value="IBR"/>
    <property type="match status" value="2"/>
</dbReference>
<dbReference type="InterPro" id="IPR031127">
    <property type="entry name" value="E3_UB_ligase_RBR"/>
</dbReference>
<evidence type="ECO:0000313" key="12">
    <source>
        <dbReference type="Proteomes" id="UP000703269"/>
    </source>
</evidence>
<proteinExistence type="predicted"/>
<keyword evidence="7" id="KW-0833">Ubl conjugation pathway</keyword>
<feature type="region of interest" description="Disordered" evidence="9">
    <location>
        <begin position="69"/>
        <end position="99"/>
    </location>
</feature>
<evidence type="ECO:0000313" key="11">
    <source>
        <dbReference type="EMBL" id="GJE85955.1"/>
    </source>
</evidence>
<gene>
    <name evidence="11" type="ORF">PsYK624_020350</name>
</gene>
<dbReference type="CDD" id="cd20335">
    <property type="entry name" value="BRcat_RBR"/>
    <property type="match status" value="1"/>
</dbReference>
<protein>
    <recommendedName>
        <fullName evidence="2">RBR-type E3 ubiquitin transferase</fullName>
        <ecNumber evidence="2">2.3.2.31</ecNumber>
    </recommendedName>
</protein>
<keyword evidence="8" id="KW-0862">Zinc</keyword>
<dbReference type="Proteomes" id="UP000703269">
    <property type="component" value="Unassembled WGS sequence"/>
</dbReference>
<dbReference type="PANTHER" id="PTHR11685">
    <property type="entry name" value="RBR FAMILY RING FINGER AND IBR DOMAIN-CONTAINING"/>
    <property type="match status" value="1"/>
</dbReference>
<keyword evidence="12" id="KW-1185">Reference proteome</keyword>
<accession>A0A9P3G109</accession>
<feature type="domain" description="RING-type" evidence="10">
    <location>
        <begin position="98"/>
        <end position="290"/>
    </location>
</feature>
<dbReference type="AlphaFoldDB" id="A0A9P3G109"/>
<dbReference type="SUPFAM" id="SSF57850">
    <property type="entry name" value="RING/U-box"/>
    <property type="match status" value="3"/>
</dbReference>
<dbReference type="GO" id="GO:0061630">
    <property type="term" value="F:ubiquitin protein ligase activity"/>
    <property type="evidence" value="ECO:0007669"/>
    <property type="project" value="UniProtKB-EC"/>
</dbReference>
<dbReference type="PROSITE" id="PS51873">
    <property type="entry name" value="TRIAD"/>
    <property type="match status" value="1"/>
</dbReference>
<evidence type="ECO:0000256" key="2">
    <source>
        <dbReference type="ARBA" id="ARBA00012251"/>
    </source>
</evidence>
<dbReference type="Gene3D" id="1.20.120.1750">
    <property type="match status" value="1"/>
</dbReference>
<evidence type="ECO:0000256" key="1">
    <source>
        <dbReference type="ARBA" id="ARBA00001798"/>
    </source>
</evidence>
<evidence type="ECO:0000256" key="6">
    <source>
        <dbReference type="ARBA" id="ARBA00022771"/>
    </source>
</evidence>
<dbReference type="OrthoDB" id="9977870at2759"/>
<keyword evidence="5" id="KW-0677">Repeat</keyword>
<feature type="compositionally biased region" description="Low complexity" evidence="9">
    <location>
        <begin position="75"/>
        <end position="87"/>
    </location>
</feature>
<name>A0A9P3G109_9APHY</name>
<dbReference type="GO" id="GO:0008270">
    <property type="term" value="F:zinc ion binding"/>
    <property type="evidence" value="ECO:0007669"/>
    <property type="project" value="UniProtKB-KW"/>
</dbReference>
<evidence type="ECO:0000259" key="10">
    <source>
        <dbReference type="PROSITE" id="PS51873"/>
    </source>
</evidence>
<dbReference type="CDD" id="cd22584">
    <property type="entry name" value="Rcat_RBR_unk"/>
    <property type="match status" value="1"/>
</dbReference>
<comment type="caution">
    <text evidence="11">The sequence shown here is derived from an EMBL/GenBank/DDBJ whole genome shotgun (WGS) entry which is preliminary data.</text>
</comment>
<evidence type="ECO:0000256" key="9">
    <source>
        <dbReference type="SAM" id="MobiDB-lite"/>
    </source>
</evidence>
<dbReference type="GO" id="GO:0016567">
    <property type="term" value="P:protein ubiquitination"/>
    <property type="evidence" value="ECO:0007669"/>
    <property type="project" value="InterPro"/>
</dbReference>
<keyword evidence="3" id="KW-0808">Transferase</keyword>
<sequence>MRVKGPRTLPPLPALAEVRVSDSNRAPLLDRTMAFSLSGQSPAAAPVYSAPGSPAISIADLVGNLSFYDSDEENSSPQASSSRTATSRPRDAKAPAKSPQDCVICTDPIRGSQIRAPCGHYYDATCLGELFRGASVDESLFPPRCCNQQFVVQEVRRFLGEKLYQSFQTKALEFGTANRVYCHQPSCSAFLGAATPTPVAFYCTECHTNTCGQCKQNSHGSRPCETERDREVLALAEQEGWRRCPGCSHLVELAHGCYHMTCRCRKQFCYLCGADWKTCGCPQWEENRLLNAAAVRVERQNPRAANPLNVDFGRLVREEAERLRTNHDCQHQYWRYRSGGGRCESCSFMLPMYLFRCAGCQMLACNRCRRNRL</sequence>
<evidence type="ECO:0000256" key="7">
    <source>
        <dbReference type="ARBA" id="ARBA00022786"/>
    </source>
</evidence>